<feature type="domain" description="Peptidase S33 tripeptidyl aminopeptidase-like C-terminal" evidence="6">
    <location>
        <begin position="413"/>
        <end position="514"/>
    </location>
</feature>
<dbReference type="GO" id="GO:0016787">
    <property type="term" value="F:hydrolase activity"/>
    <property type="evidence" value="ECO:0007669"/>
    <property type="project" value="UniProtKB-KW"/>
</dbReference>
<dbReference type="InterPro" id="IPR013595">
    <property type="entry name" value="Pept_S33_TAP-like_C"/>
</dbReference>
<evidence type="ECO:0000256" key="2">
    <source>
        <dbReference type="ARBA" id="ARBA00022729"/>
    </source>
</evidence>
<accession>A0ABP6GK76</accession>
<comment type="similarity">
    <text evidence="1">Belongs to the peptidase S33 family.</text>
</comment>
<evidence type="ECO:0000256" key="4">
    <source>
        <dbReference type="SAM" id="SignalP"/>
    </source>
</evidence>
<dbReference type="EMBL" id="BAAATZ010000008">
    <property type="protein sequence ID" value="GAA2725139.1"/>
    <property type="molecule type" value="Genomic_DNA"/>
</dbReference>
<evidence type="ECO:0000313" key="7">
    <source>
        <dbReference type="EMBL" id="GAA2725139.1"/>
    </source>
</evidence>
<feature type="signal peptide" evidence="4">
    <location>
        <begin position="1"/>
        <end position="24"/>
    </location>
</feature>
<dbReference type="Proteomes" id="UP001501842">
    <property type="component" value="Unassembled WGS sequence"/>
</dbReference>
<keyword evidence="3 7" id="KW-0378">Hydrolase</keyword>
<keyword evidence="8" id="KW-1185">Reference proteome</keyword>
<reference evidence="8" key="1">
    <citation type="journal article" date="2019" name="Int. J. Syst. Evol. Microbiol.">
        <title>The Global Catalogue of Microorganisms (GCM) 10K type strain sequencing project: providing services to taxonomists for standard genome sequencing and annotation.</title>
        <authorList>
            <consortium name="The Broad Institute Genomics Platform"/>
            <consortium name="The Broad Institute Genome Sequencing Center for Infectious Disease"/>
            <person name="Wu L."/>
            <person name="Ma J."/>
        </authorList>
    </citation>
    <scope>NUCLEOTIDE SEQUENCE [LARGE SCALE GENOMIC DNA]</scope>
    <source>
        <strain evidence="8">JCM 8201</strain>
    </source>
</reference>
<dbReference type="Gene3D" id="3.40.50.1820">
    <property type="entry name" value="alpha/beta hydrolase"/>
    <property type="match status" value="1"/>
</dbReference>
<dbReference type="Pfam" id="PF00561">
    <property type="entry name" value="Abhydrolase_1"/>
    <property type="match status" value="1"/>
</dbReference>
<proteinExistence type="inferred from homology"/>
<evidence type="ECO:0000256" key="3">
    <source>
        <dbReference type="ARBA" id="ARBA00022801"/>
    </source>
</evidence>
<dbReference type="RefSeq" id="WP_344450430.1">
    <property type="nucleotide sequence ID" value="NZ_BAAATZ010000008.1"/>
</dbReference>
<protein>
    <submittedName>
        <fullName evidence="7">Alpha/beta hydrolase</fullName>
    </submittedName>
</protein>
<dbReference type="Pfam" id="PF08386">
    <property type="entry name" value="Abhydrolase_4"/>
    <property type="match status" value="1"/>
</dbReference>
<feature type="domain" description="AB hydrolase-1" evidence="5">
    <location>
        <begin position="103"/>
        <end position="287"/>
    </location>
</feature>
<evidence type="ECO:0000259" key="5">
    <source>
        <dbReference type="Pfam" id="PF00561"/>
    </source>
</evidence>
<dbReference type="PANTHER" id="PTHR43248">
    <property type="entry name" value="2-SUCCINYL-6-HYDROXY-2,4-CYCLOHEXADIENE-1-CARBOXYLATE SYNTHASE"/>
    <property type="match status" value="1"/>
</dbReference>
<dbReference type="InterPro" id="IPR000073">
    <property type="entry name" value="AB_hydrolase_1"/>
</dbReference>
<dbReference type="InterPro" id="IPR051601">
    <property type="entry name" value="Serine_prot/Carboxylest_S33"/>
</dbReference>
<organism evidence="7 8">
    <name type="scientific">Actinocorallia aurantiaca</name>
    <dbReference type="NCBI Taxonomy" id="46204"/>
    <lineage>
        <taxon>Bacteria</taxon>
        <taxon>Bacillati</taxon>
        <taxon>Actinomycetota</taxon>
        <taxon>Actinomycetes</taxon>
        <taxon>Streptosporangiales</taxon>
        <taxon>Thermomonosporaceae</taxon>
        <taxon>Actinocorallia</taxon>
    </lineage>
</organism>
<evidence type="ECO:0000313" key="8">
    <source>
        <dbReference type="Proteomes" id="UP001501842"/>
    </source>
</evidence>
<dbReference type="InterPro" id="IPR029058">
    <property type="entry name" value="AB_hydrolase_fold"/>
</dbReference>
<gene>
    <name evidence="7" type="ORF">GCM10010439_24410</name>
</gene>
<comment type="caution">
    <text evidence="7">The sequence shown here is derived from an EMBL/GenBank/DDBJ whole genome shotgun (WGS) entry which is preliminary data.</text>
</comment>
<dbReference type="PANTHER" id="PTHR43248:SF29">
    <property type="entry name" value="TRIPEPTIDYL AMINOPEPTIDASE"/>
    <property type="match status" value="1"/>
</dbReference>
<name>A0ABP6GK76_9ACTN</name>
<dbReference type="SUPFAM" id="SSF53474">
    <property type="entry name" value="alpha/beta-Hydrolases"/>
    <property type="match status" value="1"/>
</dbReference>
<sequence>MRRRALVMATVTMLSLAVFTPASTALPSESARQDPTQRIAAQNIKWKPCFQKSPDPDQPEYARLECASLKAPLDWKKPNGKKITLAISRLKARQQAKGVVFTNPGGPGVGGLLLPLSFISADRAQLLDTMDIIGIDVRGTGYSTQASCKDVYGPYLEARNRSAANTKRLLALGKKFAKSCQNSGNKKLPSKYVTTAQTVYDLEWIRRNLKTSDGKKVKKIHWVGYSAGTWLGAYYARKWPKATGRFVLDSVVNFASTWRVSDDAQPKAFQKRFEQFARWAAKYNAVFGLGGSQKAVINRYEQIRKAISKKGRIAIAYEDGSKEYMYPSSFDSYIISGLYSKTNFPGLAADLNYFSARTLQAPARVQPKALSRAHDPTAGEDPTYVGITCNDTAFGRSPAKHAALTKKNGARYPLAGYAQITNPCAHWKKTPGQLKLPRPAGRGLPKLLLVQSVGDPATPYGQAVNAHKAYKNSRLLTVKNEGDHAIYATGNGCVDKAVERYLINGAFPKRDGSCQGTPLPTLIEVDARAPQPQSSPLELLYELNRLVGKS</sequence>
<evidence type="ECO:0000256" key="1">
    <source>
        <dbReference type="ARBA" id="ARBA00010088"/>
    </source>
</evidence>
<keyword evidence="2 4" id="KW-0732">Signal</keyword>
<feature type="chain" id="PRO_5046415093" evidence="4">
    <location>
        <begin position="25"/>
        <end position="550"/>
    </location>
</feature>
<evidence type="ECO:0000259" key="6">
    <source>
        <dbReference type="Pfam" id="PF08386"/>
    </source>
</evidence>